<protein>
    <submittedName>
        <fullName evidence="1">Uncharacterized protein</fullName>
    </submittedName>
</protein>
<dbReference type="Proteomes" id="UP001234178">
    <property type="component" value="Unassembled WGS sequence"/>
</dbReference>
<reference evidence="1 2" key="1">
    <citation type="journal article" date="2023" name="Nucleic Acids Res.">
        <title>The hologenome of Daphnia magna reveals possible DNA methylation and microbiome-mediated evolution of the host genome.</title>
        <authorList>
            <person name="Chaturvedi A."/>
            <person name="Li X."/>
            <person name="Dhandapani V."/>
            <person name="Marshall H."/>
            <person name="Kissane S."/>
            <person name="Cuenca-Cambronero M."/>
            <person name="Asole G."/>
            <person name="Calvet F."/>
            <person name="Ruiz-Romero M."/>
            <person name="Marangio P."/>
            <person name="Guigo R."/>
            <person name="Rago D."/>
            <person name="Mirbahai L."/>
            <person name="Eastwood N."/>
            <person name="Colbourne J.K."/>
            <person name="Zhou J."/>
            <person name="Mallon E."/>
            <person name="Orsini L."/>
        </authorList>
    </citation>
    <scope>NUCLEOTIDE SEQUENCE [LARGE SCALE GENOMIC DNA]</scope>
    <source>
        <strain evidence="1">LRV0_1</strain>
    </source>
</reference>
<proteinExistence type="predicted"/>
<dbReference type="EMBL" id="JAOYFB010000005">
    <property type="protein sequence ID" value="KAK4015803.1"/>
    <property type="molecule type" value="Genomic_DNA"/>
</dbReference>
<comment type="caution">
    <text evidence="1">The sequence shown here is derived from an EMBL/GenBank/DDBJ whole genome shotgun (WGS) entry which is preliminary data.</text>
</comment>
<evidence type="ECO:0000313" key="1">
    <source>
        <dbReference type="EMBL" id="KAK4015803.1"/>
    </source>
</evidence>
<keyword evidence="2" id="KW-1185">Reference proteome</keyword>
<sequence length="101" mass="11621">MSPLHVCVEWWSVKIMSGAGNGGRFDVYDCVILFRLWNDRYGKQKKEHCDVGLAASTMMDAHDQLEQQKKNRGLRMIDICIYTHTEKTKDVARIAYANSLL</sequence>
<evidence type="ECO:0000313" key="2">
    <source>
        <dbReference type="Proteomes" id="UP001234178"/>
    </source>
</evidence>
<gene>
    <name evidence="1" type="ORF">OUZ56_030777</name>
</gene>
<accession>A0ABQ9ZSP7</accession>
<organism evidence="1 2">
    <name type="scientific">Daphnia magna</name>
    <dbReference type="NCBI Taxonomy" id="35525"/>
    <lineage>
        <taxon>Eukaryota</taxon>
        <taxon>Metazoa</taxon>
        <taxon>Ecdysozoa</taxon>
        <taxon>Arthropoda</taxon>
        <taxon>Crustacea</taxon>
        <taxon>Branchiopoda</taxon>
        <taxon>Diplostraca</taxon>
        <taxon>Cladocera</taxon>
        <taxon>Anomopoda</taxon>
        <taxon>Daphniidae</taxon>
        <taxon>Daphnia</taxon>
    </lineage>
</organism>
<name>A0ABQ9ZSP7_9CRUS</name>